<evidence type="ECO:0000313" key="4">
    <source>
        <dbReference type="Proteomes" id="UP000245712"/>
    </source>
</evidence>
<name>A0ABX5KVE0_9BURK</name>
<evidence type="ECO:0000256" key="1">
    <source>
        <dbReference type="SAM" id="Phobius"/>
    </source>
</evidence>
<keyword evidence="1" id="KW-1133">Transmembrane helix</keyword>
<dbReference type="EMBL" id="QEOB01000004">
    <property type="protein sequence ID" value="PVX85185.1"/>
    <property type="molecule type" value="Genomic_DNA"/>
</dbReference>
<accession>A0ABX5KVE0</accession>
<sequence length="254" mass="29066">MLRNRIDTEEEDLLTQQFRAFLDELVSAQARYPAAPEMDGGTHAEAAAQAMSRHLLNLLEVQTLQSRRESTRFEMENIADSRYLKAVLADEILLNTPWGGRERWTAWLLESTLFRSNIAGDLVFSRIEQLLSEREPSRRTIARHYLFALAMGFEGRFRGALAQEKLRGYREELYEFIYQRRSDLGGRERVLAEAAYANTLSHIAPRKLPTVSRWAVMVMLAAVSLCAISEVLWLWQSWPVREALHADAVAGVGR</sequence>
<dbReference type="Pfam" id="PF09850">
    <property type="entry name" value="DotU"/>
    <property type="match status" value="1"/>
</dbReference>
<organism evidence="3 4">
    <name type="scientific">Paraburkholderia unamae</name>
    <dbReference type="NCBI Taxonomy" id="219649"/>
    <lineage>
        <taxon>Bacteria</taxon>
        <taxon>Pseudomonadati</taxon>
        <taxon>Pseudomonadota</taxon>
        <taxon>Betaproteobacteria</taxon>
        <taxon>Burkholderiales</taxon>
        <taxon>Burkholderiaceae</taxon>
        <taxon>Paraburkholderia</taxon>
    </lineage>
</organism>
<gene>
    <name evidence="3" type="ORF">C7402_104429</name>
</gene>
<dbReference type="PANTHER" id="PTHR38033:SF1">
    <property type="entry name" value="DOTU FAMILY TYPE IV_VI SECRETION SYSTEM PROTEIN"/>
    <property type="match status" value="1"/>
</dbReference>
<keyword evidence="1" id="KW-0472">Membrane</keyword>
<dbReference type="NCBIfam" id="TIGR03349">
    <property type="entry name" value="IV_VI_DotU"/>
    <property type="match status" value="1"/>
</dbReference>
<dbReference type="Gene3D" id="1.25.40.590">
    <property type="entry name" value="Type IV / VI secretion system, DotU"/>
    <property type="match status" value="1"/>
</dbReference>
<dbReference type="PANTHER" id="PTHR38033">
    <property type="entry name" value="MEMBRANE PROTEIN-RELATED"/>
    <property type="match status" value="1"/>
</dbReference>
<keyword evidence="1" id="KW-0812">Transmembrane</keyword>
<dbReference type="Proteomes" id="UP000245712">
    <property type="component" value="Unassembled WGS sequence"/>
</dbReference>
<reference evidence="3 4" key="1">
    <citation type="submission" date="2018-05" db="EMBL/GenBank/DDBJ databases">
        <title>Genomic Encyclopedia of Type Strains, Phase IV (KMG-V): Genome sequencing to study the core and pangenomes of soil and plant-associated prokaryotes.</title>
        <authorList>
            <person name="Whitman W."/>
        </authorList>
    </citation>
    <scope>NUCLEOTIDE SEQUENCE [LARGE SCALE GENOMIC DNA]</scope>
    <source>
        <strain evidence="3 4">SCZa-39</strain>
    </source>
</reference>
<dbReference type="RefSeq" id="WP_116610730.1">
    <property type="nucleotide sequence ID" value="NZ_QEOB01000004.1"/>
</dbReference>
<feature type="transmembrane region" description="Helical" evidence="1">
    <location>
        <begin position="214"/>
        <end position="235"/>
    </location>
</feature>
<proteinExistence type="predicted"/>
<dbReference type="InterPro" id="IPR017732">
    <property type="entry name" value="T4/T6SS_DotU"/>
</dbReference>
<keyword evidence="4" id="KW-1185">Reference proteome</keyword>
<protein>
    <submittedName>
        <fullName evidence="3">Type VI secretion system protein ImpK</fullName>
    </submittedName>
</protein>
<dbReference type="InterPro" id="IPR038522">
    <property type="entry name" value="T4/T6SS_DotU_sf"/>
</dbReference>
<comment type="caution">
    <text evidence="3">The sequence shown here is derived from an EMBL/GenBank/DDBJ whole genome shotgun (WGS) entry which is preliminary data.</text>
</comment>
<evidence type="ECO:0000313" key="3">
    <source>
        <dbReference type="EMBL" id="PVX85185.1"/>
    </source>
</evidence>
<evidence type="ECO:0000259" key="2">
    <source>
        <dbReference type="Pfam" id="PF09850"/>
    </source>
</evidence>
<feature type="domain" description="Type IV / VI secretion system DotU" evidence="2">
    <location>
        <begin position="37"/>
        <end position="227"/>
    </location>
</feature>